<evidence type="ECO:0000256" key="1">
    <source>
        <dbReference type="ARBA" id="ARBA00005272"/>
    </source>
</evidence>
<evidence type="ECO:0000256" key="2">
    <source>
        <dbReference type="ARBA" id="ARBA00012637"/>
    </source>
</evidence>
<comment type="caution">
    <text evidence="9">The sequence shown here is derived from an EMBL/GenBank/DDBJ whole genome shotgun (WGS) entry which is preliminary data.</text>
</comment>
<dbReference type="InterPro" id="IPR045024">
    <property type="entry name" value="NDH-2"/>
</dbReference>
<evidence type="ECO:0000256" key="7">
    <source>
        <dbReference type="ARBA" id="ARBA00047599"/>
    </source>
</evidence>
<protein>
    <recommendedName>
        <fullName evidence="2">NADH:ubiquinone reductase (non-electrogenic)</fullName>
        <ecNumber evidence="2">1.6.5.9</ecNumber>
    </recommendedName>
</protein>
<evidence type="ECO:0000313" key="10">
    <source>
        <dbReference type="Proteomes" id="UP000321310"/>
    </source>
</evidence>
<keyword evidence="6" id="KW-0520">NAD</keyword>
<evidence type="ECO:0000256" key="4">
    <source>
        <dbReference type="ARBA" id="ARBA00022827"/>
    </source>
</evidence>
<dbReference type="PANTHER" id="PTHR43706">
    <property type="entry name" value="NADH DEHYDROGENASE"/>
    <property type="match status" value="1"/>
</dbReference>
<evidence type="ECO:0000256" key="5">
    <source>
        <dbReference type="ARBA" id="ARBA00023002"/>
    </source>
</evidence>
<keyword evidence="5" id="KW-0560">Oxidoreductase</keyword>
<evidence type="ECO:0000313" key="9">
    <source>
        <dbReference type="EMBL" id="TXE78148.1"/>
    </source>
</evidence>
<dbReference type="Proteomes" id="UP000321310">
    <property type="component" value="Unassembled WGS sequence"/>
</dbReference>
<dbReference type="InterPro" id="IPR023753">
    <property type="entry name" value="FAD/NAD-binding_dom"/>
</dbReference>
<keyword evidence="3" id="KW-0285">Flavoprotein</keyword>
<comment type="similarity">
    <text evidence="1">Belongs to the NADH dehydrogenase family.</text>
</comment>
<dbReference type="GO" id="GO:0050136">
    <property type="term" value="F:NADH dehydrogenase (quinone) (non-electrogenic) activity"/>
    <property type="evidence" value="ECO:0007669"/>
    <property type="project" value="UniProtKB-EC"/>
</dbReference>
<evidence type="ECO:0000259" key="8">
    <source>
        <dbReference type="Pfam" id="PF07992"/>
    </source>
</evidence>
<dbReference type="EMBL" id="VOWB01000093">
    <property type="protein sequence ID" value="TXE78148.1"/>
    <property type="molecule type" value="Genomic_DNA"/>
</dbReference>
<proteinExistence type="inferred from homology"/>
<dbReference type="Pfam" id="PF07992">
    <property type="entry name" value="Pyr_redox_2"/>
    <property type="match status" value="1"/>
</dbReference>
<dbReference type="PANTHER" id="PTHR43706:SF47">
    <property type="entry name" value="EXTERNAL NADH-UBIQUINONE OXIDOREDUCTASE 1, MITOCHONDRIAL-RELATED"/>
    <property type="match status" value="1"/>
</dbReference>
<dbReference type="SUPFAM" id="SSF51905">
    <property type="entry name" value="FAD/NAD(P)-binding domain"/>
    <property type="match status" value="2"/>
</dbReference>
<evidence type="ECO:0000256" key="6">
    <source>
        <dbReference type="ARBA" id="ARBA00023027"/>
    </source>
</evidence>
<dbReference type="AlphaFoldDB" id="A0A5C7DLP4"/>
<comment type="catalytic activity">
    <reaction evidence="7">
        <text>a quinone + NADH + H(+) = a quinol + NAD(+)</text>
        <dbReference type="Rhea" id="RHEA:46160"/>
        <dbReference type="ChEBI" id="CHEBI:15378"/>
        <dbReference type="ChEBI" id="CHEBI:24646"/>
        <dbReference type="ChEBI" id="CHEBI:57540"/>
        <dbReference type="ChEBI" id="CHEBI:57945"/>
        <dbReference type="ChEBI" id="CHEBI:132124"/>
        <dbReference type="EC" id="1.6.5.9"/>
    </reaction>
</comment>
<reference evidence="9 10" key="1">
    <citation type="submission" date="2019-07" db="EMBL/GenBank/DDBJ databases">
        <title>Rapid identification of Enteric Bacteria from Whole Genome Sequences (WGS) using Average Nucleotide Identity (ANI).</title>
        <authorList>
            <person name="Lane C."/>
        </authorList>
    </citation>
    <scope>NUCLEOTIDE SEQUENCE [LARGE SCALE GENOMIC DNA]</scope>
    <source>
        <strain evidence="9 10">2016D-0250</strain>
    </source>
</reference>
<evidence type="ECO:0000256" key="3">
    <source>
        <dbReference type="ARBA" id="ARBA00022630"/>
    </source>
</evidence>
<accession>A0A5C7DLP4</accession>
<dbReference type="EC" id="1.6.5.9" evidence="2"/>
<name>A0A5C7DLP4_9BACT</name>
<organism evidence="9 10">
    <name type="scientific">Campylobacter peloridis</name>
    <dbReference type="NCBI Taxonomy" id="488546"/>
    <lineage>
        <taxon>Bacteria</taxon>
        <taxon>Pseudomonadati</taxon>
        <taxon>Campylobacterota</taxon>
        <taxon>Epsilonproteobacteria</taxon>
        <taxon>Campylobacterales</taxon>
        <taxon>Campylobacteraceae</taxon>
        <taxon>Campylobacter</taxon>
    </lineage>
</organism>
<keyword evidence="4" id="KW-0274">FAD</keyword>
<gene>
    <name evidence="9" type="ORF">FPD46_08720</name>
</gene>
<dbReference type="Gene3D" id="3.50.50.100">
    <property type="match status" value="1"/>
</dbReference>
<feature type="domain" description="FAD/NAD(P)-binding" evidence="8">
    <location>
        <begin position="41"/>
        <end position="354"/>
    </location>
</feature>
<dbReference type="InterPro" id="IPR036188">
    <property type="entry name" value="FAD/NAD-bd_sf"/>
</dbReference>
<sequence length="427" mass="48731">MHTFSLLNLNKKYFKIKNNTIMPNFYLFFYQIKGKSMQKKKILFLGAGYATLSAIKALPDEFFEKAQVSLINNNSYHYHTILLHKVASNEDVYSSKYDLLPLLNPKINFIQDEVLKISKDKVFTKNSEFDFDILVCGLGFTKETFGIKGMQEYALSIDNYENALKINEIIYEKIKNYKISQNEDDLKIIVCGGGLSGVEFIASLAKELKIFCKKEQIAYEKLELSLVEAMDQILPMFDKNLALKAKQRLEALGVKVYEKSKIIECEKNGIRIDEKEFVKANTIIWTAGVRGNSVIENSPNFPNTRSRIEVDAFMHPLNVENPSKYFFIGDNSLFKNPKTNTPYPPTAQLALREGAYVAKALMAMVDEKEFKQEFSFVSGNTVCSIGNDYAVGTILHKPISGLLAIKLKIFIEKLWQYQLEGIKGFFK</sequence>